<evidence type="ECO:0000313" key="7">
    <source>
        <dbReference type="EMBL" id="TGN67326.1"/>
    </source>
</evidence>
<evidence type="ECO:0000259" key="6">
    <source>
        <dbReference type="Pfam" id="PF07669"/>
    </source>
</evidence>
<dbReference type="PANTHER" id="PTHR33841">
    <property type="entry name" value="DNA METHYLTRANSFERASE YEEA-RELATED"/>
    <property type="match status" value="1"/>
</dbReference>
<evidence type="ECO:0000313" key="8">
    <source>
        <dbReference type="Proteomes" id="UP000297972"/>
    </source>
</evidence>
<evidence type="ECO:0000256" key="3">
    <source>
        <dbReference type="ARBA" id="ARBA00022679"/>
    </source>
</evidence>
<proteinExistence type="predicted"/>
<comment type="caution">
    <text evidence="7">The sequence shown here is derived from an EMBL/GenBank/DDBJ whole genome shotgun (WGS) entry which is preliminary data.</text>
</comment>
<evidence type="ECO:0000256" key="1">
    <source>
        <dbReference type="ARBA" id="ARBA00011900"/>
    </source>
</evidence>
<accession>A0A4Z1CQH2</accession>
<evidence type="ECO:0000256" key="5">
    <source>
        <dbReference type="ARBA" id="ARBA00047942"/>
    </source>
</evidence>
<keyword evidence="4" id="KW-0949">S-adenosyl-L-methionine</keyword>
<gene>
    <name evidence="7" type="ORF">E4L95_05325</name>
</gene>
<dbReference type="GO" id="GO:0006304">
    <property type="term" value="P:DNA modification"/>
    <property type="evidence" value="ECO:0007669"/>
    <property type="project" value="InterPro"/>
</dbReference>
<keyword evidence="3" id="KW-0808">Transferase</keyword>
<dbReference type="PRINTS" id="PR00507">
    <property type="entry name" value="N12N6MTFRASE"/>
</dbReference>
<dbReference type="PANTHER" id="PTHR33841:SF4">
    <property type="entry name" value="RESTRICTION MODIFICATION SYSTEM DNA SPECIFICITY DOMAIN"/>
    <property type="match status" value="1"/>
</dbReference>
<dbReference type="GO" id="GO:0009007">
    <property type="term" value="F:site-specific DNA-methyltransferase (adenine-specific) activity"/>
    <property type="evidence" value="ECO:0007669"/>
    <property type="project" value="UniProtKB-EC"/>
</dbReference>
<dbReference type="GO" id="GO:0032259">
    <property type="term" value="P:methylation"/>
    <property type="evidence" value="ECO:0007669"/>
    <property type="project" value="UniProtKB-KW"/>
</dbReference>
<dbReference type="InterPro" id="IPR029063">
    <property type="entry name" value="SAM-dependent_MTases_sf"/>
</dbReference>
<sequence>MNLERLTQTLHELSRRPGHEGVRVRLYQILTERLEANSADIRLEQQVPEVRGRIDALVGRTVVEIKSDLRREIADAEAQLVRYLPEREQATGLSYVGLATDGADFIAYEYRDGALRELTRRRNKPSEARDTAVWLESVFAVRDRLPAEAISIIENLGRDSAAFARASGRLQQAWDVVGMQPEPQLKRQLWEQHLALVYGTDKTSDALWLRHTYLVCVAKAIAAAAMGLPITDAADLLSGRSFRSAGIMGAVESDFFDWILDAPAGPEIVRRITDHAGRFELASIDVDLLKILYESLIDPEDRHDLGEYYTPDWLADLVTRQALGDGIDARVLDPSCGSGTFLFHAIRRKRQGMEAAGVPSGEIAARCTRTVHGLDVHPVAVIFARVTVLLALGPALANRSGPLSVPVYMGNAMQWDVRPDEGDLVVHVPAASEGGPRAMLRFPLEVCALGDQLESILAEMQRGSELNEGPRAFANRLDRLGVATTARETLTETYRIFDALNREGRNHIWGYMVRNLARPIALSAAPKMDVILGNPPWLSYRYMSTDLKARFRDGCRAINVWVREGRNADNEAHLVTQTDLSGYFFARSTELYLNRGGQIAMVLPLAAMTRGQFRAFRTGRWTQTRVRFTDAWVLDNQDIVPLFRVPTCVIFAEKIGAADALNGLPDQVTAFFGRPPTKDASVAELGTRVTARRAHAPAEVSFEGRSPYRSRFKQGATLTPRMMCYVERTEVGRLGGNAAAPVVRSRPSMHKPWCDLDLLQQAVNAEVLRTAYLGSSIAPFRILETPEAVVPVVGTTVLDSQQAESRGLHQTADWLRQCEVLWDRHSARTMKFKARLDYQKGLSEQFPLPPLRLVYAASGVQVAAVLVRDQEAVIEHSLYWCTVASDDEGHYLAALLNSDNVRARIEHMQSRGEQGARHFDKLFFTLPIPRFDSGEVLHMRLAEAGQAAEMAAAQVPIEPETSFITARTAIRAALRDDGTSALVDVLVDELLGDAGLQDRAAPVGDPITFAQLSGQA</sequence>
<dbReference type="Proteomes" id="UP000297972">
    <property type="component" value="Unassembled WGS sequence"/>
</dbReference>
<keyword evidence="2" id="KW-0489">Methyltransferase</keyword>
<evidence type="ECO:0000256" key="2">
    <source>
        <dbReference type="ARBA" id="ARBA00022603"/>
    </source>
</evidence>
<dbReference type="InterPro" id="IPR002052">
    <property type="entry name" value="DNA_methylase_N6_adenine_CS"/>
</dbReference>
<keyword evidence="8" id="KW-1185">Reference proteome</keyword>
<dbReference type="InterPro" id="IPR050953">
    <property type="entry name" value="N4_N6_ade-DNA_methylase"/>
</dbReference>
<dbReference type="Pfam" id="PF07669">
    <property type="entry name" value="Eco57I"/>
    <property type="match status" value="1"/>
</dbReference>
<dbReference type="EMBL" id="SRPG01000033">
    <property type="protein sequence ID" value="TGN67326.1"/>
    <property type="molecule type" value="Genomic_DNA"/>
</dbReference>
<name>A0A4Z1CQH2_9RHOB</name>
<dbReference type="RefSeq" id="WP_135816715.1">
    <property type="nucleotide sequence ID" value="NZ_SRPG01000033.1"/>
</dbReference>
<dbReference type="EC" id="2.1.1.72" evidence="1"/>
<dbReference type="GO" id="GO:0003676">
    <property type="term" value="F:nucleic acid binding"/>
    <property type="evidence" value="ECO:0007669"/>
    <property type="project" value="InterPro"/>
</dbReference>
<organism evidence="7 8">
    <name type="scientific">Paracoccus liaowanqingii</name>
    <dbReference type="NCBI Taxonomy" id="2560053"/>
    <lineage>
        <taxon>Bacteria</taxon>
        <taxon>Pseudomonadati</taxon>
        <taxon>Pseudomonadota</taxon>
        <taxon>Alphaproteobacteria</taxon>
        <taxon>Rhodobacterales</taxon>
        <taxon>Paracoccaceae</taxon>
        <taxon>Paracoccus</taxon>
    </lineage>
</organism>
<protein>
    <recommendedName>
        <fullName evidence="1">site-specific DNA-methyltransferase (adenine-specific)</fullName>
        <ecNumber evidence="1">2.1.1.72</ecNumber>
    </recommendedName>
</protein>
<dbReference type="OrthoDB" id="9806213at2"/>
<evidence type="ECO:0000256" key="4">
    <source>
        <dbReference type="ARBA" id="ARBA00022691"/>
    </source>
</evidence>
<dbReference type="PROSITE" id="PS00092">
    <property type="entry name" value="N6_MTASE"/>
    <property type="match status" value="1"/>
</dbReference>
<feature type="domain" description="Type II methyltransferase M.TaqI-like" evidence="6">
    <location>
        <begin position="372"/>
        <end position="621"/>
    </location>
</feature>
<dbReference type="SUPFAM" id="SSF53335">
    <property type="entry name" value="S-adenosyl-L-methionine-dependent methyltransferases"/>
    <property type="match status" value="1"/>
</dbReference>
<comment type="catalytic activity">
    <reaction evidence="5">
        <text>a 2'-deoxyadenosine in DNA + S-adenosyl-L-methionine = an N(6)-methyl-2'-deoxyadenosine in DNA + S-adenosyl-L-homocysteine + H(+)</text>
        <dbReference type="Rhea" id="RHEA:15197"/>
        <dbReference type="Rhea" id="RHEA-COMP:12418"/>
        <dbReference type="Rhea" id="RHEA-COMP:12419"/>
        <dbReference type="ChEBI" id="CHEBI:15378"/>
        <dbReference type="ChEBI" id="CHEBI:57856"/>
        <dbReference type="ChEBI" id="CHEBI:59789"/>
        <dbReference type="ChEBI" id="CHEBI:90615"/>
        <dbReference type="ChEBI" id="CHEBI:90616"/>
        <dbReference type="EC" id="2.1.1.72"/>
    </reaction>
</comment>
<dbReference type="AlphaFoldDB" id="A0A4Z1CQH2"/>
<reference evidence="7 8" key="1">
    <citation type="submission" date="2019-03" db="EMBL/GenBank/DDBJ databases">
        <authorList>
            <person name="Li J."/>
        </authorList>
    </citation>
    <scope>NUCLEOTIDE SEQUENCE [LARGE SCALE GENOMIC DNA]</scope>
    <source>
        <strain evidence="7 8">3058</strain>
    </source>
</reference>
<dbReference type="Gene3D" id="3.40.50.150">
    <property type="entry name" value="Vaccinia Virus protein VP39"/>
    <property type="match status" value="1"/>
</dbReference>
<dbReference type="InterPro" id="IPR011639">
    <property type="entry name" value="MethylTrfase_TaqI-like_dom"/>
</dbReference>